<dbReference type="Gene3D" id="3.30.40.10">
    <property type="entry name" value="Zinc/RING finger domain, C3HC4 (zinc finger)"/>
    <property type="match status" value="1"/>
</dbReference>
<dbReference type="SUPFAM" id="SSF57850">
    <property type="entry name" value="RING/U-box"/>
    <property type="match status" value="1"/>
</dbReference>
<dbReference type="AlphaFoldDB" id="A0AAQ4EY18"/>
<evidence type="ECO:0000313" key="7">
    <source>
        <dbReference type="Proteomes" id="UP001321473"/>
    </source>
</evidence>
<dbReference type="PROSITE" id="PS00518">
    <property type="entry name" value="ZF_RING_1"/>
    <property type="match status" value="1"/>
</dbReference>
<dbReference type="InterPro" id="IPR013083">
    <property type="entry name" value="Znf_RING/FYVE/PHD"/>
</dbReference>
<keyword evidence="1" id="KW-0479">Metal-binding</keyword>
<dbReference type="InterPro" id="IPR017907">
    <property type="entry name" value="Znf_RING_CS"/>
</dbReference>
<sequence>MAPGSVAYTLVGFSAELDWRPLHFVKPLPPHRVCDACGLVRKWTALLPCRHTLCESCYELSTRDSTRVCPLDGQQCEEEDVDLREFPAAEVLKREVKCWNEGSACSNCCPSMRFVYKCVL</sequence>
<feature type="domain" description="RING-type" evidence="5">
    <location>
        <begin position="34"/>
        <end position="72"/>
    </location>
</feature>
<evidence type="ECO:0000313" key="6">
    <source>
        <dbReference type="EMBL" id="KAK8779640.1"/>
    </source>
</evidence>
<gene>
    <name evidence="6" type="ORF">V5799_019021</name>
</gene>
<evidence type="ECO:0000256" key="2">
    <source>
        <dbReference type="ARBA" id="ARBA00022771"/>
    </source>
</evidence>
<comment type="caution">
    <text evidence="6">The sequence shown here is derived from an EMBL/GenBank/DDBJ whole genome shotgun (WGS) entry which is preliminary data.</text>
</comment>
<evidence type="ECO:0000256" key="3">
    <source>
        <dbReference type="ARBA" id="ARBA00022833"/>
    </source>
</evidence>
<evidence type="ECO:0000259" key="5">
    <source>
        <dbReference type="PROSITE" id="PS50089"/>
    </source>
</evidence>
<dbReference type="InterPro" id="IPR001841">
    <property type="entry name" value="Znf_RING"/>
</dbReference>
<evidence type="ECO:0000256" key="4">
    <source>
        <dbReference type="PROSITE-ProRule" id="PRU00175"/>
    </source>
</evidence>
<proteinExistence type="predicted"/>
<reference evidence="6 7" key="1">
    <citation type="journal article" date="2023" name="Arcadia Sci">
        <title>De novo assembly of a long-read Amblyomma americanum tick genome.</title>
        <authorList>
            <person name="Chou S."/>
            <person name="Poskanzer K.E."/>
            <person name="Rollins M."/>
            <person name="Thuy-Boun P.S."/>
        </authorList>
    </citation>
    <scope>NUCLEOTIDE SEQUENCE [LARGE SCALE GENOMIC DNA]</scope>
    <source>
        <strain evidence="6">F_SG_1</strain>
        <tissue evidence="6">Salivary glands</tissue>
    </source>
</reference>
<dbReference type="Proteomes" id="UP001321473">
    <property type="component" value="Unassembled WGS sequence"/>
</dbReference>
<keyword evidence="3" id="KW-0862">Zinc</keyword>
<keyword evidence="2 4" id="KW-0863">Zinc-finger</keyword>
<protein>
    <recommendedName>
        <fullName evidence="5">RING-type domain-containing protein</fullName>
    </recommendedName>
</protein>
<name>A0AAQ4EY18_AMBAM</name>
<dbReference type="GO" id="GO:0008270">
    <property type="term" value="F:zinc ion binding"/>
    <property type="evidence" value="ECO:0007669"/>
    <property type="project" value="UniProtKB-KW"/>
</dbReference>
<evidence type="ECO:0000256" key="1">
    <source>
        <dbReference type="ARBA" id="ARBA00022723"/>
    </source>
</evidence>
<accession>A0AAQ4EY18</accession>
<keyword evidence="7" id="KW-1185">Reference proteome</keyword>
<dbReference type="PROSITE" id="PS50089">
    <property type="entry name" value="ZF_RING_2"/>
    <property type="match status" value="1"/>
</dbReference>
<dbReference type="EMBL" id="JARKHS020009601">
    <property type="protein sequence ID" value="KAK8779640.1"/>
    <property type="molecule type" value="Genomic_DNA"/>
</dbReference>
<organism evidence="6 7">
    <name type="scientific">Amblyomma americanum</name>
    <name type="common">Lone star tick</name>
    <dbReference type="NCBI Taxonomy" id="6943"/>
    <lineage>
        <taxon>Eukaryota</taxon>
        <taxon>Metazoa</taxon>
        <taxon>Ecdysozoa</taxon>
        <taxon>Arthropoda</taxon>
        <taxon>Chelicerata</taxon>
        <taxon>Arachnida</taxon>
        <taxon>Acari</taxon>
        <taxon>Parasitiformes</taxon>
        <taxon>Ixodida</taxon>
        <taxon>Ixodoidea</taxon>
        <taxon>Ixodidae</taxon>
        <taxon>Amblyomminae</taxon>
        <taxon>Amblyomma</taxon>
    </lineage>
</organism>